<accession>A0A074L436</accession>
<evidence type="ECO:0000313" key="2">
    <source>
        <dbReference type="EMBL" id="KEO75220.1"/>
    </source>
</evidence>
<name>A0A074L436_9BACT</name>
<comment type="caution">
    <text evidence="2">The sequence shown here is derived from an EMBL/GenBank/DDBJ whole genome shotgun (WGS) entry which is preliminary data.</text>
</comment>
<dbReference type="OrthoDB" id="9809364at2"/>
<evidence type="ECO:0000313" key="3">
    <source>
        <dbReference type="Proteomes" id="UP000027821"/>
    </source>
</evidence>
<proteinExistence type="predicted"/>
<dbReference type="Gene3D" id="2.120.10.30">
    <property type="entry name" value="TolB, C-terminal domain"/>
    <property type="match status" value="1"/>
</dbReference>
<dbReference type="AlphaFoldDB" id="A0A074L436"/>
<dbReference type="InterPro" id="IPR013783">
    <property type="entry name" value="Ig-like_fold"/>
</dbReference>
<dbReference type="SUPFAM" id="SSF82171">
    <property type="entry name" value="DPP6 N-terminal domain-like"/>
    <property type="match status" value="1"/>
</dbReference>
<dbReference type="Pfam" id="PF05345">
    <property type="entry name" value="He_PIG"/>
    <property type="match status" value="1"/>
</dbReference>
<dbReference type="GO" id="GO:0005509">
    <property type="term" value="F:calcium ion binding"/>
    <property type="evidence" value="ECO:0007669"/>
    <property type="project" value="InterPro"/>
</dbReference>
<dbReference type="EMBL" id="JMIH01000014">
    <property type="protein sequence ID" value="KEO75220.1"/>
    <property type="molecule type" value="Genomic_DNA"/>
</dbReference>
<dbReference type="Pfam" id="PF07676">
    <property type="entry name" value="PD40"/>
    <property type="match status" value="4"/>
</dbReference>
<dbReference type="InterPro" id="IPR011659">
    <property type="entry name" value="WD40"/>
</dbReference>
<dbReference type="SMART" id="SM00736">
    <property type="entry name" value="CADG"/>
    <property type="match status" value="1"/>
</dbReference>
<protein>
    <recommendedName>
        <fullName evidence="1">Dystroglycan-type cadherin-like domain-containing protein</fullName>
    </recommendedName>
</protein>
<sequence length="393" mass="44987">MSYSCTSKKHTEVPNISYLDQESPDSIPIIFGKDIVSVKGRFDMGITISPDGKSIAFGVANESNPNETCIYLMNYINGKWTSPNKSFLPNNINTFYPMFSPSGNELYFAKSIDGSPTDLWVAAYIDQKANNPQPLDSIFNSKSREAGHSISKTGTLYFTSNRDDQHQCCGDIYYAQLDSGRYSQIQKSDILSSEADEESLFLSPDENYIIVQAWKYESESKHDLYISYRTKEGAWTVPKRLNSYINGKEIEQRPFVSPDNKFLIFSRTSVLHENEQDVYDSDIYWVSTKSVFSPYVYKSQIEASIRYKEAFELRFPQDLFKDVDDDKLSFYITLKDNSAIPEWMAFDDEQLILSGNWTTKEPLTFKLTATDISGNSGEFIFDLEPKNNQYMPI</sequence>
<evidence type="ECO:0000259" key="1">
    <source>
        <dbReference type="SMART" id="SM00736"/>
    </source>
</evidence>
<dbReference type="InterPro" id="IPR006644">
    <property type="entry name" value="Cadg"/>
</dbReference>
<reference evidence="2 3" key="1">
    <citation type="submission" date="2014-04" db="EMBL/GenBank/DDBJ databases">
        <title>Characterization and application of a salt tolerant electro-active bacterium.</title>
        <authorList>
            <person name="Yang L."/>
            <person name="Wei S."/>
            <person name="Tay Q.X.M."/>
        </authorList>
    </citation>
    <scope>NUCLEOTIDE SEQUENCE [LARGE SCALE GENOMIC DNA]</scope>
    <source>
        <strain evidence="2 3">LY1</strain>
    </source>
</reference>
<dbReference type="Proteomes" id="UP000027821">
    <property type="component" value="Unassembled WGS sequence"/>
</dbReference>
<keyword evidence="3" id="KW-1185">Reference proteome</keyword>
<dbReference type="eggNOG" id="COG0823">
    <property type="taxonomic scope" value="Bacteria"/>
</dbReference>
<organism evidence="2 3">
    <name type="scientific">Anditalea andensis</name>
    <dbReference type="NCBI Taxonomy" id="1048983"/>
    <lineage>
        <taxon>Bacteria</taxon>
        <taxon>Pseudomonadati</taxon>
        <taxon>Bacteroidota</taxon>
        <taxon>Cytophagia</taxon>
        <taxon>Cytophagales</taxon>
        <taxon>Cytophagaceae</taxon>
        <taxon>Anditalea</taxon>
    </lineage>
</organism>
<dbReference type="Gene3D" id="2.60.40.10">
    <property type="entry name" value="Immunoglobulins"/>
    <property type="match status" value="1"/>
</dbReference>
<dbReference type="InterPro" id="IPR015919">
    <property type="entry name" value="Cadherin-like_sf"/>
</dbReference>
<feature type="domain" description="Dystroglycan-type cadherin-like" evidence="1">
    <location>
        <begin position="296"/>
        <end position="392"/>
    </location>
</feature>
<dbReference type="GO" id="GO:0016020">
    <property type="term" value="C:membrane"/>
    <property type="evidence" value="ECO:0007669"/>
    <property type="project" value="InterPro"/>
</dbReference>
<dbReference type="STRING" id="1048983.EL17_06045"/>
<gene>
    <name evidence="2" type="ORF">EL17_06045</name>
</gene>
<dbReference type="InterPro" id="IPR011042">
    <property type="entry name" value="6-blade_b-propeller_TolB-like"/>
</dbReference>
<dbReference type="SUPFAM" id="SSF49313">
    <property type="entry name" value="Cadherin-like"/>
    <property type="match status" value="1"/>
</dbReference>